<reference evidence="1 2" key="1">
    <citation type="submission" date="2022-05" db="EMBL/GenBank/DDBJ databases">
        <authorList>
            <person name="Zhou X."/>
            <person name="Li K."/>
            <person name="Man Y."/>
        </authorList>
    </citation>
    <scope>NUCLEOTIDE SEQUENCE [LARGE SCALE GENOMIC DNA]</scope>
    <source>
        <strain evidence="1 2">MS405</strain>
    </source>
</reference>
<keyword evidence="2" id="KW-1185">Reference proteome</keyword>
<proteinExistence type="predicted"/>
<name>A0ABY4PL59_9ACTN</name>
<dbReference type="Proteomes" id="UP000829992">
    <property type="component" value="Chromosome"/>
</dbReference>
<protein>
    <recommendedName>
        <fullName evidence="3">Response regulatory domain-containing protein</fullName>
    </recommendedName>
</protein>
<organism evidence="1 2">
    <name type="scientific">Streptomyces durmitorensis</name>
    <dbReference type="NCBI Taxonomy" id="319947"/>
    <lineage>
        <taxon>Bacteria</taxon>
        <taxon>Bacillati</taxon>
        <taxon>Actinomycetota</taxon>
        <taxon>Actinomycetes</taxon>
        <taxon>Kitasatosporales</taxon>
        <taxon>Streptomycetaceae</taxon>
        <taxon>Streptomyces</taxon>
    </lineage>
</organism>
<accession>A0ABY4PL59</accession>
<evidence type="ECO:0008006" key="3">
    <source>
        <dbReference type="Google" id="ProtNLM"/>
    </source>
</evidence>
<evidence type="ECO:0000313" key="2">
    <source>
        <dbReference type="Proteomes" id="UP000829992"/>
    </source>
</evidence>
<dbReference type="RefSeq" id="WP_249586020.1">
    <property type="nucleotide sequence ID" value="NZ_BAAAQL010000002.1"/>
</dbReference>
<sequence length="122" mass="12527">MLTVLVLAADHRARDLIPQIESVPGVYVISQTDDSFLALARARALLPDVLVIDLSARFAGDAATVIDQARQLQPPSHILVHSGDFVVGTVSPAGAVGTAPAGAPPGLAHELARLAGDVAPPQ</sequence>
<evidence type="ECO:0000313" key="1">
    <source>
        <dbReference type="EMBL" id="UQT54527.1"/>
    </source>
</evidence>
<dbReference type="EMBL" id="CP097289">
    <property type="protein sequence ID" value="UQT54527.1"/>
    <property type="molecule type" value="Genomic_DNA"/>
</dbReference>
<gene>
    <name evidence="1" type="ORF">M4V62_05110</name>
</gene>